<dbReference type="AlphaFoldDB" id="A0A5C2SCZ2"/>
<feature type="region of interest" description="Disordered" evidence="1">
    <location>
        <begin position="201"/>
        <end position="254"/>
    </location>
</feature>
<accession>A0A5C2SCZ2</accession>
<reference evidence="2" key="1">
    <citation type="journal article" date="2018" name="Genome Biol. Evol.">
        <title>Genomics and development of Lentinus tigrinus, a white-rot wood-decaying mushroom with dimorphic fruiting bodies.</title>
        <authorList>
            <person name="Wu B."/>
            <person name="Xu Z."/>
            <person name="Knudson A."/>
            <person name="Carlson A."/>
            <person name="Chen N."/>
            <person name="Kovaka S."/>
            <person name="LaButti K."/>
            <person name="Lipzen A."/>
            <person name="Pennachio C."/>
            <person name="Riley R."/>
            <person name="Schakwitz W."/>
            <person name="Umezawa K."/>
            <person name="Ohm R.A."/>
            <person name="Grigoriev I.V."/>
            <person name="Nagy L.G."/>
            <person name="Gibbons J."/>
            <person name="Hibbett D."/>
        </authorList>
    </citation>
    <scope>NUCLEOTIDE SEQUENCE [LARGE SCALE GENOMIC DNA]</scope>
    <source>
        <strain evidence="2">ALCF2SS1-6</strain>
    </source>
</reference>
<dbReference type="STRING" id="1328759.A0A5C2SCZ2"/>
<feature type="compositionally biased region" description="Basic and acidic residues" evidence="1">
    <location>
        <begin position="233"/>
        <end position="242"/>
    </location>
</feature>
<evidence type="ECO:0000256" key="1">
    <source>
        <dbReference type="SAM" id="MobiDB-lite"/>
    </source>
</evidence>
<feature type="compositionally biased region" description="Polar residues" evidence="1">
    <location>
        <begin position="221"/>
        <end position="231"/>
    </location>
</feature>
<protein>
    <submittedName>
        <fullName evidence="2">Uncharacterized protein</fullName>
    </submittedName>
</protein>
<keyword evidence="3" id="KW-1185">Reference proteome</keyword>
<evidence type="ECO:0000313" key="3">
    <source>
        <dbReference type="Proteomes" id="UP000313359"/>
    </source>
</evidence>
<name>A0A5C2SCZ2_9APHY</name>
<dbReference type="Proteomes" id="UP000313359">
    <property type="component" value="Unassembled WGS sequence"/>
</dbReference>
<feature type="region of interest" description="Disordered" evidence="1">
    <location>
        <begin position="52"/>
        <end position="112"/>
    </location>
</feature>
<sequence>MAPSTKKVADAIDKRRPRRQHIILQNLPPLVLSTPTNTITIQFAMSAPTTALKPFPGQPMASTAPAPAAPPPSESQAAESTGAPVSEKPPSFGTFGGPNRNSRHSADQRTSVEEVESAVWRLETRMDQETQSIRAHIDQETKSIREEISQLEGRMDIQFRLLDNRVNEVNSRVTEVHAQLQDIKGILEQMQRVLPAALPPVIVESPPSNDSHDAAGPSSPRRLSTRASSASMRLRDMIKGSAKELFGTPSKQRN</sequence>
<dbReference type="Gene3D" id="1.20.5.340">
    <property type="match status" value="1"/>
</dbReference>
<dbReference type="OrthoDB" id="2758827at2759"/>
<proteinExistence type="predicted"/>
<gene>
    <name evidence="2" type="ORF">L227DRAFT_574139</name>
</gene>
<organism evidence="2 3">
    <name type="scientific">Lentinus tigrinus ALCF2SS1-6</name>
    <dbReference type="NCBI Taxonomy" id="1328759"/>
    <lineage>
        <taxon>Eukaryota</taxon>
        <taxon>Fungi</taxon>
        <taxon>Dikarya</taxon>
        <taxon>Basidiomycota</taxon>
        <taxon>Agaricomycotina</taxon>
        <taxon>Agaricomycetes</taxon>
        <taxon>Polyporales</taxon>
        <taxon>Polyporaceae</taxon>
        <taxon>Lentinus</taxon>
    </lineage>
</organism>
<dbReference type="EMBL" id="ML122261">
    <property type="protein sequence ID" value="RPD61643.1"/>
    <property type="molecule type" value="Genomic_DNA"/>
</dbReference>
<evidence type="ECO:0000313" key="2">
    <source>
        <dbReference type="EMBL" id="RPD61643.1"/>
    </source>
</evidence>